<dbReference type="PANTHER" id="PTHR46910:SF38">
    <property type="entry name" value="ZN(2)-C6 FUNGAL-TYPE DOMAIN-CONTAINING PROTEIN"/>
    <property type="match status" value="1"/>
</dbReference>
<dbReference type="Gene3D" id="4.10.240.10">
    <property type="entry name" value="Zn(2)-C6 fungal-type DNA-binding domain"/>
    <property type="match status" value="1"/>
</dbReference>
<comment type="caution">
    <text evidence="6">The sequence shown here is derived from an EMBL/GenBank/DDBJ whole genome shotgun (WGS) entry which is preliminary data.</text>
</comment>
<dbReference type="GO" id="GO:0006351">
    <property type="term" value="P:DNA-templated transcription"/>
    <property type="evidence" value="ECO:0007669"/>
    <property type="project" value="InterPro"/>
</dbReference>
<organism evidence="6 7">
    <name type="scientific">Lentinula edodes</name>
    <name type="common">Shiitake mushroom</name>
    <name type="synonym">Lentinus edodes</name>
    <dbReference type="NCBI Taxonomy" id="5353"/>
    <lineage>
        <taxon>Eukaryota</taxon>
        <taxon>Fungi</taxon>
        <taxon>Dikarya</taxon>
        <taxon>Basidiomycota</taxon>
        <taxon>Agaricomycotina</taxon>
        <taxon>Agaricomycetes</taxon>
        <taxon>Agaricomycetidae</taxon>
        <taxon>Agaricales</taxon>
        <taxon>Marasmiineae</taxon>
        <taxon>Omphalotaceae</taxon>
        <taxon>Lentinula</taxon>
    </lineage>
</organism>
<dbReference type="CDD" id="cd12148">
    <property type="entry name" value="fungal_TF_MHR"/>
    <property type="match status" value="1"/>
</dbReference>
<evidence type="ECO:0000313" key="7">
    <source>
        <dbReference type="Proteomes" id="UP000188533"/>
    </source>
</evidence>
<dbReference type="PANTHER" id="PTHR46910">
    <property type="entry name" value="TRANSCRIPTION FACTOR PDR1"/>
    <property type="match status" value="1"/>
</dbReference>
<sequence>MFETAIESSGAAGTRDARSPDKLKIAHEDSESRTERKKPRLPNACRNCRAKKIKCDSAIRPGNICSNCIAFGSECTHGIVKKRGPRIGLPHGRRSVQATVDAILSTRRSFEVPKDPVITKEILVNLANYIKDLEEDIAQLRQGLEASSTHREAPLSTALQLNEKGGITRSSLVPDNPFQTPDDYSIDDLTRSFKMFGEFDDNCVRHFGSSSSRALVKDALDMKKEYTGDADFVNAKPSFKRVEFWSVHPWQIRKPEDRPPPFEFPPDDLMISLIDLFFTKIHLLLPILHRPSFLKSVAKGLHHEDRHFGGLVLAICALGARFSDDPRVFEEHTSNERSIGWKWIRQIEPIKGSFTDPPTGYMRFNCIRIIHIQGICHVRGSDLDSGGLLDSHQHRVETESWKRAFWFMYVTDIFASTLLGRPRSMSQNDFDADLPIDCDDEYWEQGDPELAFEQPPGKPSTMSYWTCYLKLTNILGLTLHTIHGVRQSDIWSATMGLSKKDWNERIVTEVDSLLNKWIDEIPDHLKWDPHRENIEHFDQSVMLYTTYYWTQILVHRPFIHRPGEDTHSNIPSLAICANAARSCLRVVEAHQQRKTNAFIMPNVMMALFNSVIVLLVNMWRGKHFIGSSSSDFSKELADVHRAINTFHLHENRWEQAGRLADILMEVISVSHFHQSSQPRTISLKRPRIENNILASSLTTSEAVDNEDQYTTGRNGLSVAANIGNPPTASIQELAAKFALPQNSNELGSLPICEPFDWSTPQNQWGSTSANQTADDSWAATIPYNASQFGFYSTSSGTFTNFSGEESAIPSTEVVLDNSTPNDPDDWASYMATIDEVLQATDPRMT</sequence>
<evidence type="ECO:0000256" key="4">
    <source>
        <dbReference type="SAM" id="MobiDB-lite"/>
    </source>
</evidence>
<dbReference type="Proteomes" id="UP000188533">
    <property type="component" value="Unassembled WGS sequence"/>
</dbReference>
<dbReference type="GO" id="GO:0000981">
    <property type="term" value="F:DNA-binding transcription factor activity, RNA polymerase II-specific"/>
    <property type="evidence" value="ECO:0007669"/>
    <property type="project" value="InterPro"/>
</dbReference>
<name>A0A1Q3E5W2_LENED</name>
<reference evidence="6 7" key="2">
    <citation type="submission" date="2017-02" db="EMBL/GenBank/DDBJ databases">
        <title>A genome survey and senescence transcriptome analysis in Lentinula edodes.</title>
        <authorList>
            <person name="Sakamoto Y."/>
            <person name="Nakade K."/>
            <person name="Sato S."/>
            <person name="Yoshida Y."/>
            <person name="Miyazaki K."/>
            <person name="Natsume S."/>
            <person name="Konno N."/>
        </authorList>
    </citation>
    <scope>NUCLEOTIDE SEQUENCE [LARGE SCALE GENOMIC DNA]</scope>
    <source>
        <strain evidence="6 7">NBRC 111202</strain>
    </source>
</reference>
<dbReference type="InterPro" id="IPR050987">
    <property type="entry name" value="AtrR-like"/>
</dbReference>
<feature type="compositionally biased region" description="Basic and acidic residues" evidence="4">
    <location>
        <begin position="15"/>
        <end position="34"/>
    </location>
</feature>
<feature type="domain" description="Zn(2)-C6 fungal-type" evidence="5">
    <location>
        <begin position="44"/>
        <end position="77"/>
    </location>
</feature>
<dbReference type="EMBL" id="BDGU01000105">
    <property type="protein sequence ID" value="GAW02630.1"/>
    <property type="molecule type" value="Genomic_DNA"/>
</dbReference>
<dbReference type="InterPro" id="IPR036864">
    <property type="entry name" value="Zn2-C6_fun-type_DNA-bd_sf"/>
</dbReference>
<dbReference type="AlphaFoldDB" id="A0A1Q3E5W2"/>
<dbReference type="STRING" id="5353.A0A1Q3E5W2"/>
<evidence type="ECO:0000256" key="3">
    <source>
        <dbReference type="SAM" id="Coils"/>
    </source>
</evidence>
<dbReference type="Pfam" id="PF00172">
    <property type="entry name" value="Zn_clus"/>
    <property type="match status" value="1"/>
</dbReference>
<dbReference type="Pfam" id="PF04082">
    <property type="entry name" value="Fungal_trans"/>
    <property type="match status" value="2"/>
</dbReference>
<keyword evidence="3" id="KW-0175">Coiled coil</keyword>
<dbReference type="SMART" id="SM00066">
    <property type="entry name" value="GAL4"/>
    <property type="match status" value="1"/>
</dbReference>
<dbReference type="InterPro" id="IPR001138">
    <property type="entry name" value="Zn2Cys6_DnaBD"/>
</dbReference>
<feature type="coiled-coil region" evidence="3">
    <location>
        <begin position="123"/>
        <end position="150"/>
    </location>
</feature>
<feature type="region of interest" description="Disordered" evidence="4">
    <location>
        <begin position="1"/>
        <end position="39"/>
    </location>
</feature>
<gene>
    <name evidence="6" type="ORF">LENED_004296</name>
</gene>
<dbReference type="GO" id="GO:0003677">
    <property type="term" value="F:DNA binding"/>
    <property type="evidence" value="ECO:0007669"/>
    <property type="project" value="InterPro"/>
</dbReference>
<evidence type="ECO:0000259" key="5">
    <source>
        <dbReference type="PROSITE" id="PS50048"/>
    </source>
</evidence>
<proteinExistence type="predicted"/>
<evidence type="ECO:0000313" key="6">
    <source>
        <dbReference type="EMBL" id="GAW02630.1"/>
    </source>
</evidence>
<dbReference type="CDD" id="cd00067">
    <property type="entry name" value="GAL4"/>
    <property type="match status" value="1"/>
</dbReference>
<dbReference type="SMART" id="SM00906">
    <property type="entry name" value="Fungal_trans"/>
    <property type="match status" value="1"/>
</dbReference>
<reference evidence="6 7" key="1">
    <citation type="submission" date="2016-08" db="EMBL/GenBank/DDBJ databases">
        <authorList>
            <consortium name="Lentinula edodes genome sequencing consortium"/>
            <person name="Sakamoto Y."/>
            <person name="Nakade K."/>
            <person name="Sato S."/>
            <person name="Yoshida Y."/>
            <person name="Miyazaki K."/>
            <person name="Natsume S."/>
            <person name="Konno N."/>
        </authorList>
    </citation>
    <scope>NUCLEOTIDE SEQUENCE [LARGE SCALE GENOMIC DNA]</scope>
    <source>
        <strain evidence="6 7">NBRC 111202</strain>
    </source>
</reference>
<evidence type="ECO:0000256" key="1">
    <source>
        <dbReference type="ARBA" id="ARBA00022723"/>
    </source>
</evidence>
<keyword evidence="2" id="KW-0539">Nucleus</keyword>
<protein>
    <recommendedName>
        <fullName evidence="5">Zn(2)-C6 fungal-type domain-containing protein</fullName>
    </recommendedName>
</protein>
<evidence type="ECO:0000256" key="2">
    <source>
        <dbReference type="ARBA" id="ARBA00023242"/>
    </source>
</evidence>
<keyword evidence="7" id="KW-1185">Reference proteome</keyword>
<dbReference type="InterPro" id="IPR007219">
    <property type="entry name" value="XnlR_reg_dom"/>
</dbReference>
<dbReference type="PROSITE" id="PS50048">
    <property type="entry name" value="ZN2_CY6_FUNGAL_2"/>
    <property type="match status" value="1"/>
</dbReference>
<keyword evidence="1" id="KW-0479">Metal-binding</keyword>
<accession>A0A1Q3E5W2</accession>
<dbReference type="SUPFAM" id="SSF57701">
    <property type="entry name" value="Zn2/Cys6 DNA-binding domain"/>
    <property type="match status" value="1"/>
</dbReference>
<dbReference type="GO" id="GO:0008270">
    <property type="term" value="F:zinc ion binding"/>
    <property type="evidence" value="ECO:0007669"/>
    <property type="project" value="InterPro"/>
</dbReference>
<dbReference type="PROSITE" id="PS00463">
    <property type="entry name" value="ZN2_CY6_FUNGAL_1"/>
    <property type="match status" value="1"/>
</dbReference>